<feature type="disulfide bond" evidence="6">
    <location>
        <begin position="634"/>
        <end position="643"/>
    </location>
</feature>
<dbReference type="PROSITE" id="PS01187">
    <property type="entry name" value="EGF_CA"/>
    <property type="match status" value="1"/>
</dbReference>
<dbReference type="EMBL" id="SRLO01000805">
    <property type="protein sequence ID" value="TNN46151.1"/>
    <property type="molecule type" value="Genomic_DNA"/>
</dbReference>
<organism evidence="9 10">
    <name type="scientific">Liparis tanakae</name>
    <name type="common">Tanaka's snailfish</name>
    <dbReference type="NCBI Taxonomy" id="230148"/>
    <lineage>
        <taxon>Eukaryota</taxon>
        <taxon>Metazoa</taxon>
        <taxon>Chordata</taxon>
        <taxon>Craniata</taxon>
        <taxon>Vertebrata</taxon>
        <taxon>Euteleostomi</taxon>
        <taxon>Actinopterygii</taxon>
        <taxon>Neopterygii</taxon>
        <taxon>Teleostei</taxon>
        <taxon>Neoteleostei</taxon>
        <taxon>Acanthomorphata</taxon>
        <taxon>Eupercaria</taxon>
        <taxon>Perciformes</taxon>
        <taxon>Cottioidei</taxon>
        <taxon>Cottales</taxon>
        <taxon>Liparidae</taxon>
        <taxon>Liparis</taxon>
    </lineage>
</organism>
<evidence type="ECO:0000256" key="5">
    <source>
        <dbReference type="ARBA" id="ARBA00023157"/>
    </source>
</evidence>
<proteinExistence type="predicted"/>
<accession>A0A4Z2FYT1</accession>
<dbReference type="CDD" id="cd00054">
    <property type="entry name" value="EGF_CA"/>
    <property type="match status" value="2"/>
</dbReference>
<keyword evidence="3" id="KW-0677">Repeat</keyword>
<feature type="region of interest" description="Disordered" evidence="7">
    <location>
        <begin position="200"/>
        <end position="219"/>
    </location>
</feature>
<dbReference type="InterPro" id="IPR057885">
    <property type="entry name" value="Ig_VWDE"/>
</dbReference>
<sequence length="713" mass="75406">MFSLRADPRVSDHGVPCCLSGLAALPPECVPGGHSVLREPHRSTAFSSAFSTDPLQQSGLQDLVCDHALAAGWYRFQIFDKPASMPTQCVEVNHCGTQAPVWLSLGEGESLPGPLEVRPLTACAAWRLLPGTGTDCCMFRLPVTVRSCGDFYVYLLQPTQGCMGYCAQGSVSVPCNNVYSVNEWRFIIIPSVFTEMPDAPPTAPPSCGPDAPTAGGTCATPQPPAPSAPVIVPEVAGRSVSLRCSFGSVSNSSVGHVVAWSRLSPEGRKEELKRETTVETSARIELDGFNLRLGDKIYCSSSSFLLDSPNVLGAPVQSAEFFAGITLRAERRGVPEDGRPYELLVESSVPVPCAGAAPCALTLQLSTSSADEDELGSDLSLSSCVAVLTRRPCRGGVCGRARVTFSAVTDLVNDGDRTTRIAVTPIVTQNSLWSGYSPEPVEEKSCSIAGRCYGEGEAHPSSPCLACRPDSSKHAWAVAEKNEPPELQSLPLGLRFFRGETLVYQLQARDPEGSAPLFALVSGPRGASLSPAGLLTWRASAETTDTPTFTFTVTDECHQETEASIQVSVLSCECLNGASCVTNAGLPAGSGEYLCVCPDGFKGERCQVDVDDCKPNPCRLGRCIDGPASFSCVCPPGMTGRTCREDIDECVSRPCPPGLGCNNTPGSFVCGLCLPGFRADGTVCSLETDGRAPRQVRGRRSKNGGGAKRSIQT</sequence>
<dbReference type="GO" id="GO:0009986">
    <property type="term" value="C:cell surface"/>
    <property type="evidence" value="ECO:0007669"/>
    <property type="project" value="TreeGrafter"/>
</dbReference>
<keyword evidence="10" id="KW-1185">Reference proteome</keyword>
<dbReference type="InterPro" id="IPR018097">
    <property type="entry name" value="EGF_Ca-bd_CS"/>
</dbReference>
<protein>
    <submittedName>
        <fullName evidence="9">von Willebrand factor D and EGF domain-containing protein</fullName>
    </submittedName>
</protein>
<dbReference type="InterPro" id="IPR057774">
    <property type="entry name" value="D8C_UMOD/GP2/OIT3-like"/>
</dbReference>
<dbReference type="PROSITE" id="PS00022">
    <property type="entry name" value="EGF_1"/>
    <property type="match status" value="2"/>
</dbReference>
<evidence type="ECO:0000256" key="4">
    <source>
        <dbReference type="ARBA" id="ARBA00023054"/>
    </source>
</evidence>
<dbReference type="PROSITE" id="PS01186">
    <property type="entry name" value="EGF_2"/>
    <property type="match status" value="1"/>
</dbReference>
<name>A0A4Z2FYT1_9TELE</name>
<dbReference type="Pfam" id="PF23283">
    <property type="entry name" value="D8C_UMOD"/>
    <property type="match status" value="1"/>
</dbReference>
<keyword evidence="4" id="KW-0175">Coiled coil</keyword>
<dbReference type="FunFam" id="2.10.25.10:FF:000499">
    <property type="entry name" value="Predicted protein"/>
    <property type="match status" value="1"/>
</dbReference>
<dbReference type="Proteomes" id="UP000314294">
    <property type="component" value="Unassembled WGS sequence"/>
</dbReference>
<keyword evidence="1 6" id="KW-0245">EGF-like domain</keyword>
<evidence type="ECO:0000256" key="6">
    <source>
        <dbReference type="PROSITE-ProRule" id="PRU00076"/>
    </source>
</evidence>
<evidence type="ECO:0000256" key="3">
    <source>
        <dbReference type="ARBA" id="ARBA00022737"/>
    </source>
</evidence>
<dbReference type="GO" id="GO:0005102">
    <property type="term" value="F:signaling receptor binding"/>
    <property type="evidence" value="ECO:0007669"/>
    <property type="project" value="TreeGrafter"/>
</dbReference>
<comment type="caution">
    <text evidence="9">The sequence shown here is derived from an EMBL/GenBank/DDBJ whole genome shotgun (WGS) entry which is preliminary data.</text>
</comment>
<dbReference type="GO" id="GO:0005576">
    <property type="term" value="C:extracellular region"/>
    <property type="evidence" value="ECO:0007669"/>
    <property type="project" value="TreeGrafter"/>
</dbReference>
<evidence type="ECO:0000256" key="1">
    <source>
        <dbReference type="ARBA" id="ARBA00022536"/>
    </source>
</evidence>
<dbReference type="FunFam" id="2.10.25.10:FF:000031">
    <property type="entry name" value="neurogenic locus notch homolog protein 3"/>
    <property type="match status" value="1"/>
</dbReference>
<dbReference type="PANTHER" id="PTHR14949">
    <property type="entry name" value="EGF-LIKE-DOMAIN, MULTIPLE 7, 8"/>
    <property type="match status" value="1"/>
</dbReference>
<dbReference type="PROSITE" id="PS00010">
    <property type="entry name" value="ASX_HYDROXYL"/>
    <property type="match status" value="1"/>
</dbReference>
<dbReference type="InterPro" id="IPR000152">
    <property type="entry name" value="EGF-type_Asp/Asn_hydroxyl_site"/>
</dbReference>
<dbReference type="InterPro" id="IPR000742">
    <property type="entry name" value="EGF"/>
</dbReference>
<dbReference type="SUPFAM" id="SSF57184">
    <property type="entry name" value="Growth factor receptor domain"/>
    <property type="match status" value="1"/>
</dbReference>
<dbReference type="InterPro" id="IPR001881">
    <property type="entry name" value="EGF-like_Ca-bd_dom"/>
</dbReference>
<dbReference type="PANTHER" id="PTHR14949:SF53">
    <property type="entry name" value="VON WILLEBRAND FACTOR D AND EGF DOMAIN-CONTAINING PROTEIN"/>
    <property type="match status" value="1"/>
</dbReference>
<feature type="disulfide bond" evidence="6">
    <location>
        <begin position="597"/>
        <end position="606"/>
    </location>
</feature>
<feature type="region of interest" description="Disordered" evidence="7">
    <location>
        <begin position="694"/>
        <end position="713"/>
    </location>
</feature>
<dbReference type="Pfam" id="PF00008">
    <property type="entry name" value="EGF"/>
    <property type="match status" value="2"/>
</dbReference>
<evidence type="ECO:0000259" key="8">
    <source>
        <dbReference type="PROSITE" id="PS50026"/>
    </source>
</evidence>
<dbReference type="Gene3D" id="2.10.25.10">
    <property type="entry name" value="Laminin"/>
    <property type="match status" value="3"/>
</dbReference>
<dbReference type="SMART" id="SM00181">
    <property type="entry name" value="EGF"/>
    <property type="match status" value="3"/>
</dbReference>
<evidence type="ECO:0000256" key="2">
    <source>
        <dbReference type="ARBA" id="ARBA00022729"/>
    </source>
</evidence>
<evidence type="ECO:0000256" key="7">
    <source>
        <dbReference type="SAM" id="MobiDB-lite"/>
    </source>
</evidence>
<keyword evidence="2" id="KW-0732">Signal</keyword>
<feature type="domain" description="EGF-like" evidence="8">
    <location>
        <begin position="568"/>
        <end position="607"/>
    </location>
</feature>
<dbReference type="OrthoDB" id="382013at2759"/>
<reference evidence="9 10" key="1">
    <citation type="submission" date="2019-03" db="EMBL/GenBank/DDBJ databases">
        <title>First draft genome of Liparis tanakae, snailfish: a comprehensive survey of snailfish specific genes.</title>
        <authorList>
            <person name="Kim W."/>
            <person name="Song I."/>
            <person name="Jeong J.-H."/>
            <person name="Kim D."/>
            <person name="Kim S."/>
            <person name="Ryu S."/>
            <person name="Song J.Y."/>
            <person name="Lee S.K."/>
        </authorList>
    </citation>
    <scope>NUCLEOTIDE SEQUENCE [LARGE SCALE GENOMIC DNA]</scope>
    <source>
        <tissue evidence="9">Muscle</tissue>
    </source>
</reference>
<dbReference type="PROSITE" id="PS50026">
    <property type="entry name" value="EGF_3"/>
    <property type="match status" value="2"/>
</dbReference>
<dbReference type="Pfam" id="PF07645">
    <property type="entry name" value="EGF_CA"/>
    <property type="match status" value="1"/>
</dbReference>
<dbReference type="InterPro" id="IPR049883">
    <property type="entry name" value="NOTCH1_EGF-like"/>
</dbReference>
<dbReference type="InterPro" id="IPR009030">
    <property type="entry name" value="Growth_fac_rcpt_cys_sf"/>
</dbReference>
<evidence type="ECO:0000313" key="10">
    <source>
        <dbReference type="Proteomes" id="UP000314294"/>
    </source>
</evidence>
<keyword evidence="5 6" id="KW-1015">Disulfide bond</keyword>
<feature type="disulfide bond" evidence="6">
    <location>
        <begin position="613"/>
        <end position="623"/>
    </location>
</feature>
<gene>
    <name evidence="9" type="primary">Vwde</name>
    <name evidence="9" type="ORF">EYF80_043656</name>
</gene>
<dbReference type="AlphaFoldDB" id="A0A4Z2FYT1"/>
<dbReference type="Pfam" id="PF25776">
    <property type="entry name" value="Ig_VWDE"/>
    <property type="match status" value="1"/>
</dbReference>
<feature type="domain" description="EGF-like" evidence="8">
    <location>
        <begin position="609"/>
        <end position="644"/>
    </location>
</feature>
<dbReference type="GO" id="GO:0005509">
    <property type="term" value="F:calcium ion binding"/>
    <property type="evidence" value="ECO:0007669"/>
    <property type="project" value="InterPro"/>
</dbReference>
<dbReference type="InterPro" id="IPR050969">
    <property type="entry name" value="Dev_Signal_Modulators"/>
</dbReference>
<evidence type="ECO:0000313" key="9">
    <source>
        <dbReference type="EMBL" id="TNN46151.1"/>
    </source>
</evidence>
<comment type="caution">
    <text evidence="6">Lacks conserved residue(s) required for the propagation of feature annotation.</text>
</comment>
<dbReference type="SMART" id="SM00179">
    <property type="entry name" value="EGF_CA"/>
    <property type="match status" value="2"/>
</dbReference>